<accession>A0A2T0KFL3</accession>
<dbReference type="RefSeq" id="WP_146169161.1">
    <property type="nucleotide sequence ID" value="NZ_BOMO01000033.1"/>
</dbReference>
<reference evidence="2 3" key="1">
    <citation type="submission" date="2018-03" db="EMBL/GenBank/DDBJ databases">
        <title>Genomic Encyclopedia of Archaeal and Bacterial Type Strains, Phase II (KMG-II): from individual species to whole genera.</title>
        <authorList>
            <person name="Goeker M."/>
        </authorList>
    </citation>
    <scope>NUCLEOTIDE SEQUENCE [LARGE SCALE GENOMIC DNA]</scope>
    <source>
        <strain evidence="2 3">DSM 43146</strain>
    </source>
</reference>
<dbReference type="OrthoDB" id="3402709at2"/>
<proteinExistence type="predicted"/>
<protein>
    <recommendedName>
        <fullName evidence="4">Secreted protein</fullName>
    </recommendedName>
</protein>
<evidence type="ECO:0000256" key="1">
    <source>
        <dbReference type="SAM" id="SignalP"/>
    </source>
</evidence>
<feature type="signal peptide" evidence="1">
    <location>
        <begin position="1"/>
        <end position="25"/>
    </location>
</feature>
<evidence type="ECO:0000313" key="2">
    <source>
        <dbReference type="EMBL" id="PRX22154.1"/>
    </source>
</evidence>
<organism evidence="2 3">
    <name type="scientific">Actinoplanes italicus</name>
    <dbReference type="NCBI Taxonomy" id="113567"/>
    <lineage>
        <taxon>Bacteria</taxon>
        <taxon>Bacillati</taxon>
        <taxon>Actinomycetota</taxon>
        <taxon>Actinomycetes</taxon>
        <taxon>Micromonosporales</taxon>
        <taxon>Micromonosporaceae</taxon>
        <taxon>Actinoplanes</taxon>
    </lineage>
</organism>
<keyword evidence="3" id="KW-1185">Reference proteome</keyword>
<evidence type="ECO:0000313" key="3">
    <source>
        <dbReference type="Proteomes" id="UP000239415"/>
    </source>
</evidence>
<dbReference type="Proteomes" id="UP000239415">
    <property type="component" value="Unassembled WGS sequence"/>
</dbReference>
<keyword evidence="1" id="KW-0732">Signal</keyword>
<sequence length="122" mass="12663">MTRGKRAARRAVVVIAVSGLGAAIAVQPAEAHAQYARIGTRGTVQIATGHTTIAVCDTAADGVGVSVEFWTRGGPFTHYYSMSDANGSQQGCGVWQFQGGTVIDRFNGYAANGVSTGWINVS</sequence>
<gene>
    <name evidence="2" type="ORF">CLV67_105331</name>
</gene>
<comment type="caution">
    <text evidence="2">The sequence shown here is derived from an EMBL/GenBank/DDBJ whole genome shotgun (WGS) entry which is preliminary data.</text>
</comment>
<name>A0A2T0KFL3_9ACTN</name>
<dbReference type="AlphaFoldDB" id="A0A2T0KFL3"/>
<feature type="chain" id="PRO_5039224006" description="Secreted protein" evidence="1">
    <location>
        <begin position="26"/>
        <end position="122"/>
    </location>
</feature>
<evidence type="ECO:0008006" key="4">
    <source>
        <dbReference type="Google" id="ProtNLM"/>
    </source>
</evidence>
<dbReference type="EMBL" id="PVMZ01000005">
    <property type="protein sequence ID" value="PRX22154.1"/>
    <property type="molecule type" value="Genomic_DNA"/>
</dbReference>